<sequence length="251" mass="27728">MIRWSVLAAGAVAMVCAAFVAGASVPARTVESTEVKADAAKSVLVIGQKTAVFNMAAVMRDFHQAKYQVWLLNNKKTEMSKKLLAWRDEYLRHQQGLQKNPNHPDKEKIAQKMLALARQIEDEDRRINKQLNEEASVIISDLYDMMKAAVDRIAQSNGFQLVLAYPDAVTHEEQQSPYIKELKLKPPAAQPFYAAPEIDITARLVDALNEKHPPIDAETMQLVDVSTLEAPPAAAPFPGGLVPPPNPLKTP</sequence>
<dbReference type="RefSeq" id="WP_171471684.1">
    <property type="nucleotide sequence ID" value="NZ_CP053452.2"/>
</dbReference>
<dbReference type="AlphaFoldDB" id="A0A6M5YPQ4"/>
<name>A0A6M5YPQ4_9BACT</name>
<dbReference type="EMBL" id="CP053452">
    <property type="protein sequence ID" value="QJW96027.1"/>
    <property type="molecule type" value="Genomic_DNA"/>
</dbReference>
<accession>A0A6M5YPQ4</accession>
<dbReference type="KEGG" id="ftj:FTUN_3581"/>
<organism evidence="3 4">
    <name type="scientific">Frigoriglobus tundricola</name>
    <dbReference type="NCBI Taxonomy" id="2774151"/>
    <lineage>
        <taxon>Bacteria</taxon>
        <taxon>Pseudomonadati</taxon>
        <taxon>Planctomycetota</taxon>
        <taxon>Planctomycetia</taxon>
        <taxon>Gemmatales</taxon>
        <taxon>Gemmataceae</taxon>
        <taxon>Frigoriglobus</taxon>
    </lineage>
</organism>
<gene>
    <name evidence="3" type="ORF">FTUN_3581</name>
</gene>
<feature type="compositionally biased region" description="Pro residues" evidence="1">
    <location>
        <begin position="241"/>
        <end position="251"/>
    </location>
</feature>
<evidence type="ECO:0000313" key="4">
    <source>
        <dbReference type="Proteomes" id="UP000503447"/>
    </source>
</evidence>
<dbReference type="Gene3D" id="3.30.910.20">
    <property type="entry name" value="Skp domain"/>
    <property type="match status" value="1"/>
</dbReference>
<dbReference type="SUPFAM" id="SSF111384">
    <property type="entry name" value="OmpH-like"/>
    <property type="match status" value="1"/>
</dbReference>
<protein>
    <recommendedName>
        <fullName evidence="5">Outer membrane protein H</fullName>
    </recommendedName>
</protein>
<feature type="region of interest" description="Disordered" evidence="1">
    <location>
        <begin position="231"/>
        <end position="251"/>
    </location>
</feature>
<dbReference type="InterPro" id="IPR024930">
    <property type="entry name" value="Skp_dom_sf"/>
</dbReference>
<keyword evidence="4" id="KW-1185">Reference proteome</keyword>
<dbReference type="SMART" id="SM00935">
    <property type="entry name" value="OmpH"/>
    <property type="match status" value="1"/>
</dbReference>
<evidence type="ECO:0000313" key="3">
    <source>
        <dbReference type="EMBL" id="QJW96027.1"/>
    </source>
</evidence>
<dbReference type="GO" id="GO:0051082">
    <property type="term" value="F:unfolded protein binding"/>
    <property type="evidence" value="ECO:0007669"/>
    <property type="project" value="InterPro"/>
</dbReference>
<evidence type="ECO:0000256" key="2">
    <source>
        <dbReference type="SAM" id="SignalP"/>
    </source>
</evidence>
<evidence type="ECO:0008006" key="5">
    <source>
        <dbReference type="Google" id="ProtNLM"/>
    </source>
</evidence>
<keyword evidence="2" id="KW-0732">Signal</keyword>
<dbReference type="InterPro" id="IPR005632">
    <property type="entry name" value="Chaperone_Skp"/>
</dbReference>
<evidence type="ECO:0000256" key="1">
    <source>
        <dbReference type="SAM" id="MobiDB-lite"/>
    </source>
</evidence>
<feature type="chain" id="PRO_5026943736" description="Outer membrane protein H" evidence="2">
    <location>
        <begin position="24"/>
        <end position="251"/>
    </location>
</feature>
<feature type="compositionally biased region" description="Low complexity" evidence="1">
    <location>
        <begin position="231"/>
        <end position="240"/>
    </location>
</feature>
<dbReference type="Pfam" id="PF03938">
    <property type="entry name" value="OmpH"/>
    <property type="match status" value="1"/>
</dbReference>
<feature type="signal peptide" evidence="2">
    <location>
        <begin position="1"/>
        <end position="23"/>
    </location>
</feature>
<proteinExistence type="predicted"/>
<reference evidence="4" key="1">
    <citation type="submission" date="2020-05" db="EMBL/GenBank/DDBJ databases">
        <title>Frigoriglobus tundricola gen. nov., sp. nov., a psychrotolerant cellulolytic planctomycete of the family Gemmataceae with two divergent copies of 16S rRNA gene.</title>
        <authorList>
            <person name="Kulichevskaya I.S."/>
            <person name="Ivanova A.A."/>
            <person name="Naumoff D.G."/>
            <person name="Beletsky A.V."/>
            <person name="Rijpstra W.I.C."/>
            <person name="Sinninghe Damste J.S."/>
            <person name="Mardanov A.V."/>
            <person name="Ravin N.V."/>
            <person name="Dedysh S.N."/>
        </authorList>
    </citation>
    <scope>NUCLEOTIDE SEQUENCE [LARGE SCALE GENOMIC DNA]</scope>
    <source>
        <strain evidence="4">PL17</strain>
    </source>
</reference>
<dbReference type="Proteomes" id="UP000503447">
    <property type="component" value="Chromosome"/>
</dbReference>